<evidence type="ECO:0000313" key="1">
    <source>
        <dbReference type="EMBL" id="BBE11139.1"/>
    </source>
</evidence>
<dbReference type="EMBL" id="AP017372">
    <property type="protein sequence ID" value="BBE11139.1"/>
    <property type="molecule type" value="Genomic_DNA"/>
</dbReference>
<keyword evidence="2" id="KW-1185">Reference proteome</keyword>
<accession>A0A2Z6EZW1</accession>
<evidence type="ECO:0000313" key="2">
    <source>
        <dbReference type="Proteomes" id="UP000218890"/>
    </source>
</evidence>
<dbReference type="RefSeq" id="WP_179948762.1">
    <property type="nucleotide sequence ID" value="NZ_JAJNRA010000032.1"/>
</dbReference>
<proteinExistence type="predicted"/>
<dbReference type="AlphaFoldDB" id="A0A2Z6EZW1"/>
<protein>
    <submittedName>
        <fullName evidence="1">Uncharacterized protein</fullName>
    </submittedName>
</protein>
<name>A0A2Z6EZW1_HALHR</name>
<gene>
    <name evidence="1" type="ORF">HH1059_19930</name>
</gene>
<sequence>MCINIDGTSVVIFIVHYLGVSVLEPEGHSPVFVSFVQVSDDEATELAGVEGVPIAV</sequence>
<dbReference type="Proteomes" id="UP000218890">
    <property type="component" value="Chromosome"/>
</dbReference>
<reference evidence="1" key="1">
    <citation type="submission" date="2016-02" db="EMBL/GenBank/DDBJ databases">
        <title>Halorhodospira halochloris DSM-1059 complete genome, version 2.</title>
        <authorList>
            <person name="Tsukatani Y."/>
        </authorList>
    </citation>
    <scope>NUCLEOTIDE SEQUENCE</scope>
    <source>
        <strain evidence="1">DSM 1059</strain>
    </source>
</reference>
<dbReference type="KEGG" id="hhk:HH1059_19930"/>
<organism evidence="1 2">
    <name type="scientific">Halorhodospira halochloris</name>
    <name type="common">Ectothiorhodospira halochloris</name>
    <dbReference type="NCBI Taxonomy" id="1052"/>
    <lineage>
        <taxon>Bacteria</taxon>
        <taxon>Pseudomonadati</taxon>
        <taxon>Pseudomonadota</taxon>
        <taxon>Gammaproteobacteria</taxon>
        <taxon>Chromatiales</taxon>
        <taxon>Ectothiorhodospiraceae</taxon>
        <taxon>Halorhodospira</taxon>
    </lineage>
</organism>